<reference evidence="1" key="2">
    <citation type="submission" date="2015-06" db="UniProtKB">
        <authorList>
            <consortium name="EnsemblMetazoa"/>
        </authorList>
    </citation>
    <scope>IDENTIFICATION</scope>
</reference>
<evidence type="ECO:0000313" key="2">
    <source>
        <dbReference type="Proteomes" id="UP000015104"/>
    </source>
</evidence>
<organism evidence="1 2">
    <name type="scientific">Tetranychus urticae</name>
    <name type="common">Two-spotted spider mite</name>
    <dbReference type="NCBI Taxonomy" id="32264"/>
    <lineage>
        <taxon>Eukaryota</taxon>
        <taxon>Metazoa</taxon>
        <taxon>Ecdysozoa</taxon>
        <taxon>Arthropoda</taxon>
        <taxon>Chelicerata</taxon>
        <taxon>Arachnida</taxon>
        <taxon>Acari</taxon>
        <taxon>Acariformes</taxon>
        <taxon>Trombidiformes</taxon>
        <taxon>Prostigmata</taxon>
        <taxon>Eleutherengona</taxon>
        <taxon>Raphignathae</taxon>
        <taxon>Tetranychoidea</taxon>
        <taxon>Tetranychidae</taxon>
        <taxon>Tetranychus</taxon>
    </lineage>
</organism>
<proteinExistence type="predicted"/>
<dbReference type="HOGENOM" id="CLU_3208233_0_0_1"/>
<dbReference type="EnsemblMetazoa" id="tetur14g02770.1">
    <property type="protein sequence ID" value="tetur14g02770.1"/>
    <property type="gene ID" value="tetur14g02770"/>
</dbReference>
<sequence>MSKILQVEIFHLKVIEWLLSFLSNYIVLYWKPLKVNDKRNDKKFI</sequence>
<dbReference type="AlphaFoldDB" id="T1KLK6"/>
<evidence type="ECO:0000313" key="1">
    <source>
        <dbReference type="EnsemblMetazoa" id="tetur14g02770.1"/>
    </source>
</evidence>
<protein>
    <submittedName>
        <fullName evidence="1">Uncharacterized protein</fullName>
    </submittedName>
</protein>
<dbReference type="Proteomes" id="UP000015104">
    <property type="component" value="Unassembled WGS sequence"/>
</dbReference>
<reference evidence="2" key="1">
    <citation type="submission" date="2011-08" db="EMBL/GenBank/DDBJ databases">
        <authorList>
            <person name="Rombauts S."/>
        </authorList>
    </citation>
    <scope>NUCLEOTIDE SEQUENCE</scope>
    <source>
        <strain evidence="2">London</strain>
    </source>
</reference>
<accession>T1KLK6</accession>
<dbReference type="EMBL" id="CAEY01000211">
    <property type="status" value="NOT_ANNOTATED_CDS"/>
    <property type="molecule type" value="Genomic_DNA"/>
</dbReference>
<keyword evidence="2" id="KW-1185">Reference proteome</keyword>
<name>T1KLK6_TETUR</name>